<evidence type="ECO:0000259" key="1">
    <source>
        <dbReference type="Pfam" id="PF17297"/>
    </source>
</evidence>
<dbReference type="GO" id="GO:0042594">
    <property type="term" value="P:response to starvation"/>
    <property type="evidence" value="ECO:0007669"/>
    <property type="project" value="TreeGrafter"/>
</dbReference>
<dbReference type="GO" id="GO:0019543">
    <property type="term" value="P:propionate catabolic process"/>
    <property type="evidence" value="ECO:0007669"/>
    <property type="project" value="TreeGrafter"/>
</dbReference>
<dbReference type="InterPro" id="IPR008209">
    <property type="entry name" value="PEP_carboxykinase_GTP"/>
</dbReference>
<dbReference type="GO" id="GO:0006107">
    <property type="term" value="P:oxaloacetate metabolic process"/>
    <property type="evidence" value="ECO:0007669"/>
    <property type="project" value="TreeGrafter"/>
</dbReference>
<keyword evidence="3" id="KW-1185">Reference proteome</keyword>
<name>A0A183D9L2_9BILA</name>
<evidence type="ECO:0000313" key="3">
    <source>
        <dbReference type="Proteomes" id="UP000271098"/>
    </source>
</evidence>
<dbReference type="WBParaSite" id="GPUH_0000541001-mRNA-1">
    <property type="protein sequence ID" value="GPUH_0000541001-mRNA-1"/>
    <property type="gene ID" value="GPUH_0000541001"/>
</dbReference>
<dbReference type="Proteomes" id="UP000271098">
    <property type="component" value="Unassembled WGS sequence"/>
</dbReference>
<dbReference type="GO" id="GO:0004613">
    <property type="term" value="F:phosphoenolpyruvate carboxykinase (GTP) activity"/>
    <property type="evidence" value="ECO:0007669"/>
    <property type="project" value="TreeGrafter"/>
</dbReference>
<proteinExistence type="predicted"/>
<dbReference type="PANTHER" id="PTHR11561">
    <property type="entry name" value="PHOSPHOENOLPYRUVATE CARBOXYKINASE"/>
    <property type="match status" value="1"/>
</dbReference>
<organism evidence="4">
    <name type="scientific">Gongylonema pulchrum</name>
    <dbReference type="NCBI Taxonomy" id="637853"/>
    <lineage>
        <taxon>Eukaryota</taxon>
        <taxon>Metazoa</taxon>
        <taxon>Ecdysozoa</taxon>
        <taxon>Nematoda</taxon>
        <taxon>Chromadorea</taxon>
        <taxon>Rhabditida</taxon>
        <taxon>Spirurina</taxon>
        <taxon>Spiruromorpha</taxon>
        <taxon>Spiruroidea</taxon>
        <taxon>Gongylonematidae</taxon>
        <taxon>Gongylonema</taxon>
    </lineage>
</organism>
<dbReference type="Pfam" id="PF17297">
    <property type="entry name" value="PEPCK_N"/>
    <property type="match status" value="1"/>
</dbReference>
<dbReference type="EMBL" id="UYRT01011451">
    <property type="protein sequence ID" value="VDK50644.1"/>
    <property type="molecule type" value="Genomic_DNA"/>
</dbReference>
<feature type="domain" description="Phosphoenolpyruvate carboxykinase GTP-utilising N-terminal" evidence="1">
    <location>
        <begin position="8"/>
        <end position="184"/>
    </location>
</feature>
<dbReference type="InterPro" id="IPR008210">
    <property type="entry name" value="PEP_carboxykinase_N"/>
</dbReference>
<dbReference type="InterPro" id="IPR035078">
    <property type="entry name" value="PEP_carboxykinase_GTP_N"/>
</dbReference>
<evidence type="ECO:0000313" key="2">
    <source>
        <dbReference type="EMBL" id="VDK50644.1"/>
    </source>
</evidence>
<dbReference type="GO" id="GO:0005829">
    <property type="term" value="C:cytosol"/>
    <property type="evidence" value="ECO:0007669"/>
    <property type="project" value="TreeGrafter"/>
</dbReference>
<dbReference type="Gene3D" id="3.40.449.10">
    <property type="entry name" value="Phosphoenolpyruvate Carboxykinase, domain 1"/>
    <property type="match status" value="1"/>
</dbReference>
<dbReference type="PANTHER" id="PTHR11561:SF0">
    <property type="entry name" value="PHOSPHOENOLPYRUVATE CARBOXYKINASE [GTP]-RELATED"/>
    <property type="match status" value="1"/>
</dbReference>
<gene>
    <name evidence="2" type="ORF">GPUH_LOCUS5404</name>
</gene>
<dbReference type="GO" id="GO:0030145">
    <property type="term" value="F:manganese ion binding"/>
    <property type="evidence" value="ECO:0007669"/>
    <property type="project" value="TreeGrafter"/>
</dbReference>
<reference evidence="4" key="1">
    <citation type="submission" date="2016-06" db="UniProtKB">
        <authorList>
            <consortium name="WormBaseParasite"/>
        </authorList>
    </citation>
    <scope>IDENTIFICATION</scope>
</reference>
<dbReference type="GO" id="GO:0005525">
    <property type="term" value="F:GTP binding"/>
    <property type="evidence" value="ECO:0007669"/>
    <property type="project" value="InterPro"/>
</dbReference>
<dbReference type="GO" id="GO:0033993">
    <property type="term" value="P:response to lipid"/>
    <property type="evidence" value="ECO:0007669"/>
    <property type="project" value="TreeGrafter"/>
</dbReference>
<accession>A0A183D9L2</accession>
<dbReference type="GO" id="GO:0006094">
    <property type="term" value="P:gluconeogenesis"/>
    <property type="evidence" value="ECO:0007669"/>
    <property type="project" value="InterPro"/>
</dbReference>
<reference evidence="2 3" key="2">
    <citation type="submission" date="2018-11" db="EMBL/GenBank/DDBJ databases">
        <authorList>
            <consortium name="Pathogen Informatics"/>
        </authorList>
    </citation>
    <scope>NUCLEOTIDE SEQUENCE [LARGE SCALE GENOMIC DNA]</scope>
</reference>
<protein>
    <submittedName>
        <fullName evidence="4">PEPCK_N domain-containing protein</fullName>
    </submittedName>
</protein>
<dbReference type="GO" id="GO:0071333">
    <property type="term" value="P:cellular response to glucose stimulus"/>
    <property type="evidence" value="ECO:0007669"/>
    <property type="project" value="TreeGrafter"/>
</dbReference>
<dbReference type="SUPFAM" id="SSF68923">
    <property type="entry name" value="PEP carboxykinase N-terminal domain"/>
    <property type="match status" value="1"/>
</dbReference>
<dbReference type="OrthoDB" id="5841594at2759"/>
<sequence>MLSEKARKFIEENVKLMKPNAVHICDGSKEEADELICQMVGNGMLKQLNAYENNYICRTDPRDVARVESKTWMITPEKFDSVCRTAEGVKPIMGNWMSPEQFEKEKHSRFPGCMNGRTMYVIPFSMGPVGGPISKIGIQVTDSSYVVLCMRIMTRVTPKVWETLGNNDFVKCIHSVGAPEPLKRMFFDCIMHTYRLNYGSNFSFRLIVNTRYYVILKFYKYGLLLAELQNMPL</sequence>
<evidence type="ECO:0000313" key="4">
    <source>
        <dbReference type="WBParaSite" id="GPUH_0000541001-mRNA-1"/>
    </source>
</evidence>
<dbReference type="AlphaFoldDB" id="A0A183D9L2"/>
<dbReference type="GO" id="GO:0046327">
    <property type="term" value="P:glycerol biosynthetic process from pyruvate"/>
    <property type="evidence" value="ECO:0007669"/>
    <property type="project" value="TreeGrafter"/>
</dbReference>